<evidence type="ECO:0000313" key="2">
    <source>
        <dbReference type="Proteomes" id="UP000887013"/>
    </source>
</evidence>
<dbReference type="Proteomes" id="UP000887013">
    <property type="component" value="Unassembled WGS sequence"/>
</dbReference>
<dbReference type="OrthoDB" id="6434719at2759"/>
<name>A0A8X6NB78_NEPPI</name>
<sequence>MLNSALYIDDLYFGGNNVGESFELSTDAVSILTSGGFNLRKVRSNSRELEKLWVDNGLINVDVVGEHQLKVLGLNWNPEKDELSLENGNSTIEIIFLDPVSSSPFHYGSN</sequence>
<dbReference type="EMBL" id="BMAW01056371">
    <property type="protein sequence ID" value="GFT05537.1"/>
    <property type="molecule type" value="Genomic_DNA"/>
</dbReference>
<comment type="caution">
    <text evidence="1">The sequence shown here is derived from an EMBL/GenBank/DDBJ whole genome shotgun (WGS) entry which is preliminary data.</text>
</comment>
<reference evidence="1" key="1">
    <citation type="submission" date="2020-08" db="EMBL/GenBank/DDBJ databases">
        <title>Multicomponent nature underlies the extraordinary mechanical properties of spider dragline silk.</title>
        <authorList>
            <person name="Kono N."/>
            <person name="Nakamura H."/>
            <person name="Mori M."/>
            <person name="Yoshida Y."/>
            <person name="Ohtoshi R."/>
            <person name="Malay A.D."/>
            <person name="Moran D.A.P."/>
            <person name="Tomita M."/>
            <person name="Numata K."/>
            <person name="Arakawa K."/>
        </authorList>
    </citation>
    <scope>NUCLEOTIDE SEQUENCE</scope>
</reference>
<protein>
    <submittedName>
        <fullName evidence="1">Uncharacterized protein</fullName>
    </submittedName>
</protein>
<keyword evidence="2" id="KW-1185">Reference proteome</keyword>
<gene>
    <name evidence="1" type="primary">X975_00963</name>
    <name evidence="1" type="ORF">NPIL_576981</name>
</gene>
<proteinExistence type="predicted"/>
<dbReference type="AlphaFoldDB" id="A0A8X6NB78"/>
<organism evidence="1 2">
    <name type="scientific">Nephila pilipes</name>
    <name type="common">Giant wood spider</name>
    <name type="synonym">Nephila maculata</name>
    <dbReference type="NCBI Taxonomy" id="299642"/>
    <lineage>
        <taxon>Eukaryota</taxon>
        <taxon>Metazoa</taxon>
        <taxon>Ecdysozoa</taxon>
        <taxon>Arthropoda</taxon>
        <taxon>Chelicerata</taxon>
        <taxon>Arachnida</taxon>
        <taxon>Araneae</taxon>
        <taxon>Araneomorphae</taxon>
        <taxon>Entelegynae</taxon>
        <taxon>Araneoidea</taxon>
        <taxon>Nephilidae</taxon>
        <taxon>Nephila</taxon>
    </lineage>
</organism>
<accession>A0A8X6NB78</accession>
<evidence type="ECO:0000313" key="1">
    <source>
        <dbReference type="EMBL" id="GFT05537.1"/>
    </source>
</evidence>